<dbReference type="Pfam" id="PF00005">
    <property type="entry name" value="ABC_tran"/>
    <property type="match status" value="1"/>
</dbReference>
<dbReference type="AlphaFoldDB" id="A0A820KBS6"/>
<comment type="caution">
    <text evidence="2">The sequence shown here is derived from an EMBL/GenBank/DDBJ whole genome shotgun (WGS) entry which is preliminary data.</text>
</comment>
<feature type="non-terminal residue" evidence="2">
    <location>
        <position position="1"/>
    </location>
</feature>
<gene>
    <name evidence="2" type="ORF">FNK824_LOCUS41931</name>
</gene>
<evidence type="ECO:0000259" key="1">
    <source>
        <dbReference type="Pfam" id="PF00005"/>
    </source>
</evidence>
<proteinExistence type="predicted"/>
<dbReference type="InterPro" id="IPR039421">
    <property type="entry name" value="Type_1_exporter"/>
</dbReference>
<name>A0A820KBS6_9BILA</name>
<dbReference type="GO" id="GO:0042626">
    <property type="term" value="F:ATPase-coupled transmembrane transporter activity"/>
    <property type="evidence" value="ECO:0007669"/>
    <property type="project" value="TreeGrafter"/>
</dbReference>
<reference evidence="2" key="1">
    <citation type="submission" date="2021-02" db="EMBL/GenBank/DDBJ databases">
        <authorList>
            <person name="Nowell W R."/>
        </authorList>
    </citation>
    <scope>NUCLEOTIDE SEQUENCE</scope>
</reference>
<dbReference type="InterPro" id="IPR027417">
    <property type="entry name" value="P-loop_NTPase"/>
</dbReference>
<accession>A0A820KBS6</accession>
<dbReference type="SUPFAM" id="SSF52540">
    <property type="entry name" value="P-loop containing nucleoside triphosphate hydrolases"/>
    <property type="match status" value="1"/>
</dbReference>
<dbReference type="PANTHER" id="PTHR24222">
    <property type="entry name" value="ABC TRANSPORTER B FAMILY"/>
    <property type="match status" value="1"/>
</dbReference>
<dbReference type="Gene3D" id="3.40.50.300">
    <property type="entry name" value="P-loop containing nucleotide triphosphate hydrolases"/>
    <property type="match status" value="2"/>
</dbReference>
<dbReference type="GO" id="GO:0005524">
    <property type="term" value="F:ATP binding"/>
    <property type="evidence" value="ECO:0007669"/>
    <property type="project" value="InterPro"/>
</dbReference>
<dbReference type="GO" id="GO:0005886">
    <property type="term" value="C:plasma membrane"/>
    <property type="evidence" value="ECO:0007669"/>
    <property type="project" value="TreeGrafter"/>
</dbReference>
<protein>
    <recommendedName>
        <fullName evidence="1">ABC transporter domain-containing protein</fullName>
    </recommendedName>
</protein>
<dbReference type="EMBL" id="CAJOBE010044799">
    <property type="protein sequence ID" value="CAF4338376.1"/>
    <property type="molecule type" value="Genomic_DNA"/>
</dbReference>
<dbReference type="InterPro" id="IPR003439">
    <property type="entry name" value="ABC_transporter-like_ATP-bd"/>
</dbReference>
<dbReference type="Proteomes" id="UP000663874">
    <property type="component" value="Unassembled WGS sequence"/>
</dbReference>
<evidence type="ECO:0000313" key="3">
    <source>
        <dbReference type="Proteomes" id="UP000663874"/>
    </source>
</evidence>
<dbReference type="PANTHER" id="PTHR24222:SF76">
    <property type="entry name" value="MYCOBACTIN IMPORT ATP-BINDING_PERMEASE PROTEIN IRTB"/>
    <property type="match status" value="1"/>
</dbReference>
<dbReference type="GO" id="GO:0016887">
    <property type="term" value="F:ATP hydrolysis activity"/>
    <property type="evidence" value="ECO:0007669"/>
    <property type="project" value="InterPro"/>
</dbReference>
<organism evidence="2 3">
    <name type="scientific">Rotaria sordida</name>
    <dbReference type="NCBI Taxonomy" id="392033"/>
    <lineage>
        <taxon>Eukaryota</taxon>
        <taxon>Metazoa</taxon>
        <taxon>Spiralia</taxon>
        <taxon>Gnathifera</taxon>
        <taxon>Rotifera</taxon>
        <taxon>Eurotatoria</taxon>
        <taxon>Bdelloidea</taxon>
        <taxon>Philodinida</taxon>
        <taxon>Philodinidae</taxon>
        <taxon>Rotaria</taxon>
    </lineage>
</organism>
<sequence length="97" mass="11042">MFIISINSFIYVGASGCGKSTTIQLIERFYDVNVGQLLVDSKDVRGLNLQWYRSQSMSYISSLFFPLIQREYILVGIVSQEPVLFDMSIKENIAYGD</sequence>
<evidence type="ECO:0000313" key="2">
    <source>
        <dbReference type="EMBL" id="CAF4338376.1"/>
    </source>
</evidence>
<feature type="domain" description="ABC transporter" evidence="1">
    <location>
        <begin position="12"/>
        <end position="61"/>
    </location>
</feature>